<dbReference type="EMBL" id="AP018042">
    <property type="protein sequence ID" value="BAX81663.1"/>
    <property type="molecule type" value="Genomic_DNA"/>
</dbReference>
<protein>
    <submittedName>
        <fullName evidence="1">Uncharacterized protein</fullName>
    </submittedName>
</protein>
<sequence length="106" mass="12109">MLIVFIINIPKQYSKVQSLKEMIENKSYSIVEGVTVDFLPPVEGLRYNESFAVNGIKFEYSDYGIIEGFHKTSKNNGPIHQNGQQVRIGYTTIDNENLILRLEIAK</sequence>
<reference evidence="2" key="2">
    <citation type="journal article" date="2020" name="Antonie Van Leeuwenhoek">
        <title>Labilibaculum antarcticum sp. nov., a novel facultative anaerobic, psychrotorelant bacterium isolated from marine sediment of Antarctica.</title>
        <authorList>
            <person name="Watanabe M."/>
            <person name="Kojima H."/>
            <person name="Fukui M."/>
        </authorList>
    </citation>
    <scope>NUCLEOTIDE SEQUENCE [LARGE SCALE GENOMIC DNA]</scope>
    <source>
        <strain evidence="2">SPP2</strain>
    </source>
</reference>
<dbReference type="Proteomes" id="UP000218267">
    <property type="component" value="Chromosome"/>
</dbReference>
<accession>A0A1Y1CNS4</accession>
<gene>
    <name evidence="1" type="ORF">ALGA_3365</name>
</gene>
<dbReference type="KEGG" id="mbas:ALGA_3365"/>
<evidence type="ECO:0000313" key="1">
    <source>
        <dbReference type="EMBL" id="BAX81663.1"/>
    </source>
</evidence>
<proteinExistence type="predicted"/>
<dbReference type="AlphaFoldDB" id="A0A1Y1CNS4"/>
<organism evidence="1 2">
    <name type="scientific">Labilibaculum antarcticum</name>
    <dbReference type="NCBI Taxonomy" id="1717717"/>
    <lineage>
        <taxon>Bacteria</taxon>
        <taxon>Pseudomonadati</taxon>
        <taxon>Bacteroidota</taxon>
        <taxon>Bacteroidia</taxon>
        <taxon>Marinilabiliales</taxon>
        <taxon>Marinifilaceae</taxon>
        <taxon>Labilibaculum</taxon>
    </lineage>
</organism>
<keyword evidence="2" id="KW-1185">Reference proteome</keyword>
<evidence type="ECO:0000313" key="2">
    <source>
        <dbReference type="Proteomes" id="UP000218267"/>
    </source>
</evidence>
<name>A0A1Y1CNS4_9BACT</name>
<reference evidence="1 2" key="1">
    <citation type="journal article" date="2018" name="Mar. Genomics">
        <title>Complete genome sequence of Marinifilaceae bacterium strain SPP2, isolated from the Antarctic marine sediment.</title>
        <authorList>
            <person name="Watanabe M."/>
            <person name="Kojima H."/>
            <person name="Fukui M."/>
        </authorList>
    </citation>
    <scope>NUCLEOTIDE SEQUENCE [LARGE SCALE GENOMIC DNA]</scope>
    <source>
        <strain evidence="1 2">SPP2</strain>
    </source>
</reference>